<dbReference type="InterPro" id="IPR011141">
    <property type="entry name" value="Polyketide_synthase_type-III"/>
</dbReference>
<dbReference type="InterPro" id="IPR012328">
    <property type="entry name" value="Chalcone/stilbene_synt_C"/>
</dbReference>
<dbReference type="AlphaFoldDB" id="A0A2M9FW99"/>
<comment type="similarity">
    <text evidence="1">Belongs to the thiolase-like superfamily. Chalcone/stilbene synthases family.</text>
</comment>
<evidence type="ECO:0000313" key="9">
    <source>
        <dbReference type="Proteomes" id="UP000229498"/>
    </source>
</evidence>
<dbReference type="PIRSF" id="PIRSF000451">
    <property type="entry name" value="PKS_III"/>
    <property type="match status" value="1"/>
</dbReference>
<dbReference type="GO" id="GO:0030639">
    <property type="term" value="P:polyketide biosynthetic process"/>
    <property type="evidence" value="ECO:0007669"/>
    <property type="project" value="TreeGrafter"/>
</dbReference>
<evidence type="ECO:0000256" key="2">
    <source>
        <dbReference type="ARBA" id="ARBA00022679"/>
    </source>
</evidence>
<keyword evidence="5" id="KW-0812">Transmembrane</keyword>
<dbReference type="InterPro" id="IPR016039">
    <property type="entry name" value="Thiolase-like"/>
</dbReference>
<feature type="active site" description="Acyl-thioester intermediate" evidence="4">
    <location>
        <position position="146"/>
    </location>
</feature>
<evidence type="ECO:0000313" key="8">
    <source>
        <dbReference type="EMBL" id="PJK27732.1"/>
    </source>
</evidence>
<evidence type="ECO:0000256" key="3">
    <source>
        <dbReference type="ARBA" id="ARBA00023315"/>
    </source>
</evidence>
<dbReference type="OrthoDB" id="9786288at2"/>
<dbReference type="Gene3D" id="3.40.47.10">
    <property type="match status" value="2"/>
</dbReference>
<keyword evidence="3" id="KW-0012">Acyltransferase</keyword>
<sequence length="353" mass="37698">MTDTNRPVAHMAGLTVANPDHVLEQAEVARRAGELFGGALASFDRLRPVYENAAIDTRYSCVPIDWYQEAHGFGARNDLYIRNAVDLLEKAARGALEKAEMTADQIDGVVAVSTSGIATPSLDALLMERMNLRRDMQRLPVFGLGCAGGVLGLARAAQMAMSQPGKTYLLLVVELCGLTFRSRDYSKSNVIATALFGDGAAAALVGTHLTSGAAVHSFAEHTWRDTLDVMGWDVTDDGLSVIFSRDIPTHVRARMGAALGSYLAREGLNLDDFRHFLSHPGGAKVLDALEEIFGLAPGGMAHSRRVLAQFGNMSAATVLFVVRAAMDDGLHGRALLSTLGPGFTAGFLTLDLP</sequence>
<keyword evidence="2" id="KW-0808">Transferase</keyword>
<protein>
    <submittedName>
        <fullName evidence="8">Chalcone synthase</fullName>
    </submittedName>
</protein>
<dbReference type="RefSeq" id="WP_109795855.1">
    <property type="nucleotide sequence ID" value="NZ_PHIG01000056.1"/>
</dbReference>
<evidence type="ECO:0000259" key="7">
    <source>
        <dbReference type="Pfam" id="PF02797"/>
    </source>
</evidence>
<gene>
    <name evidence="8" type="ORF">CVT23_20805</name>
</gene>
<evidence type="ECO:0000256" key="4">
    <source>
        <dbReference type="PIRSR" id="PIRSR000451-1"/>
    </source>
</evidence>
<dbReference type="GO" id="GO:0016747">
    <property type="term" value="F:acyltransferase activity, transferring groups other than amino-acyl groups"/>
    <property type="evidence" value="ECO:0007669"/>
    <property type="project" value="InterPro"/>
</dbReference>
<evidence type="ECO:0000259" key="6">
    <source>
        <dbReference type="Pfam" id="PF00195"/>
    </source>
</evidence>
<accession>A0A2M9FW99</accession>
<proteinExistence type="inferred from homology"/>
<dbReference type="PANTHER" id="PTHR11877">
    <property type="entry name" value="HYDROXYMETHYLGLUTARYL-COA SYNTHASE"/>
    <property type="match status" value="1"/>
</dbReference>
<dbReference type="EMBL" id="PHIG01000056">
    <property type="protein sequence ID" value="PJK27732.1"/>
    <property type="molecule type" value="Genomic_DNA"/>
</dbReference>
<evidence type="ECO:0000256" key="5">
    <source>
        <dbReference type="SAM" id="Phobius"/>
    </source>
</evidence>
<feature type="transmembrane region" description="Helical" evidence="5">
    <location>
        <begin position="139"/>
        <end position="157"/>
    </location>
</feature>
<organism evidence="8 9">
    <name type="scientific">Minwuia thermotolerans</name>
    <dbReference type="NCBI Taxonomy" id="2056226"/>
    <lineage>
        <taxon>Bacteria</taxon>
        <taxon>Pseudomonadati</taxon>
        <taxon>Pseudomonadota</taxon>
        <taxon>Alphaproteobacteria</taxon>
        <taxon>Minwuiales</taxon>
        <taxon>Minwuiaceae</taxon>
        <taxon>Minwuia</taxon>
    </lineage>
</organism>
<feature type="domain" description="Chalcone/stilbene synthase N-terminal" evidence="6">
    <location>
        <begin position="72"/>
        <end position="207"/>
    </location>
</feature>
<comment type="caution">
    <text evidence="8">The sequence shown here is derived from an EMBL/GenBank/DDBJ whole genome shotgun (WGS) entry which is preliminary data.</text>
</comment>
<dbReference type="PANTHER" id="PTHR11877:SF99">
    <property type="entry name" value="1,3,6,8-TETRAHYDROXYNAPHTHALENE SYNTHASE"/>
    <property type="match status" value="1"/>
</dbReference>
<dbReference type="CDD" id="cd00831">
    <property type="entry name" value="CHS_like"/>
    <property type="match status" value="1"/>
</dbReference>
<dbReference type="Proteomes" id="UP000229498">
    <property type="component" value="Unassembled WGS sequence"/>
</dbReference>
<dbReference type="Pfam" id="PF00195">
    <property type="entry name" value="Chal_sti_synt_N"/>
    <property type="match status" value="1"/>
</dbReference>
<keyword evidence="5" id="KW-1133">Transmembrane helix</keyword>
<dbReference type="InterPro" id="IPR001099">
    <property type="entry name" value="Chalcone/stilbene_synt_N"/>
</dbReference>
<keyword evidence="5" id="KW-0472">Membrane</keyword>
<feature type="domain" description="Chalcone/stilbene synthase C-terminal" evidence="7">
    <location>
        <begin position="228"/>
        <end position="331"/>
    </location>
</feature>
<dbReference type="SUPFAM" id="SSF53901">
    <property type="entry name" value="Thiolase-like"/>
    <property type="match status" value="1"/>
</dbReference>
<dbReference type="Pfam" id="PF02797">
    <property type="entry name" value="Chal_sti_synt_C"/>
    <property type="match status" value="1"/>
</dbReference>
<keyword evidence="9" id="KW-1185">Reference proteome</keyword>
<name>A0A2M9FW99_9PROT</name>
<reference evidence="8 9" key="1">
    <citation type="submission" date="2017-11" db="EMBL/GenBank/DDBJ databases">
        <title>Draft genome sequence of Rhizobiales bacterium SY3-13.</title>
        <authorList>
            <person name="Sun C."/>
        </authorList>
    </citation>
    <scope>NUCLEOTIDE SEQUENCE [LARGE SCALE GENOMIC DNA]</scope>
    <source>
        <strain evidence="8 9">SY3-13</strain>
    </source>
</reference>
<evidence type="ECO:0000256" key="1">
    <source>
        <dbReference type="ARBA" id="ARBA00005531"/>
    </source>
</evidence>